<keyword evidence="3" id="KW-0378">Hydrolase</keyword>
<dbReference type="OrthoDB" id="9801109at2"/>
<evidence type="ECO:0000256" key="7">
    <source>
        <dbReference type="PIRSR" id="PIRSR004789-51"/>
    </source>
</evidence>
<protein>
    <submittedName>
        <fullName evidence="8">Uncharacterized protein</fullName>
    </submittedName>
</protein>
<name>A0A1H1BBE7_9LACT</name>
<keyword evidence="4" id="KW-0408">Iron</keyword>
<dbReference type="Pfam" id="PF13277">
    <property type="entry name" value="YmdB"/>
    <property type="match status" value="1"/>
</dbReference>
<organism evidence="8 9">
    <name type="scientific">Carnobacterium viridans</name>
    <dbReference type="NCBI Taxonomy" id="174587"/>
    <lineage>
        <taxon>Bacteria</taxon>
        <taxon>Bacillati</taxon>
        <taxon>Bacillota</taxon>
        <taxon>Bacilli</taxon>
        <taxon>Lactobacillales</taxon>
        <taxon>Carnobacteriaceae</taxon>
        <taxon>Carnobacterium</taxon>
    </lineage>
</organism>
<feature type="binding site" evidence="7">
    <location>
        <position position="150"/>
    </location>
    <ligand>
        <name>Fe cation</name>
        <dbReference type="ChEBI" id="CHEBI:24875"/>
        <label>2</label>
    </ligand>
</feature>
<proteinExistence type="inferred from homology"/>
<dbReference type="CDD" id="cd07382">
    <property type="entry name" value="MPP_DR1281"/>
    <property type="match status" value="1"/>
</dbReference>
<reference evidence="9" key="1">
    <citation type="submission" date="2016-10" db="EMBL/GenBank/DDBJ databases">
        <authorList>
            <person name="Varghese N."/>
            <person name="Submissions S."/>
        </authorList>
    </citation>
    <scope>NUCLEOTIDE SEQUENCE [LARGE SCALE GENOMIC DNA]</scope>
    <source>
        <strain evidence="9">MPL-11</strain>
    </source>
</reference>
<sequence>MKLLFIGDVVGSMGREMVHDYLPKLKKMYKPQVTILNGENAAAGRGITEKIYKGFLQDGVDIVTMGNHTWDNRDIFEFIEDAKKMIRPANYPEGTPGKGISYIKVNQLELAVINLHGRVFMTDVDDPFRKADELVEEALKRTPLIFVDFHAETTSEKQSMGWYLDGRVSAVVGTHTHVQTNDARILPNGTAYLTDAGMTGPYDESLGMDRDAVLRKFLTQMPTRFEVPKEGRKILSGCFIDIDDSTGEAKKIENIVINEDRPFNGGFE</sequence>
<feature type="binding site" evidence="7">
    <location>
        <position position="40"/>
    </location>
    <ligand>
        <name>Fe cation</name>
        <dbReference type="ChEBI" id="CHEBI:24875"/>
        <label>1</label>
    </ligand>
</feature>
<accession>A0A1H1BBE7</accession>
<dbReference type="GO" id="GO:0004113">
    <property type="term" value="F:2',3'-cyclic-nucleotide 3'-phosphodiesterase activity"/>
    <property type="evidence" value="ECO:0007669"/>
    <property type="project" value="TreeGrafter"/>
</dbReference>
<dbReference type="RefSeq" id="WP_013710323.1">
    <property type="nucleotide sequence ID" value="NZ_CP084916.1"/>
</dbReference>
<feature type="binding site" evidence="7">
    <location>
        <position position="39"/>
    </location>
    <ligand>
        <name>Fe cation</name>
        <dbReference type="ChEBI" id="CHEBI:24875"/>
        <label>2</label>
    </ligand>
</feature>
<evidence type="ECO:0000256" key="6">
    <source>
        <dbReference type="PIRSR" id="PIRSR004789-50"/>
    </source>
</evidence>
<dbReference type="Proteomes" id="UP000199481">
    <property type="component" value="Unassembled WGS sequence"/>
</dbReference>
<dbReference type="EMBL" id="FNJW01000008">
    <property type="protein sequence ID" value="SDQ49217.1"/>
    <property type="molecule type" value="Genomic_DNA"/>
</dbReference>
<dbReference type="GO" id="GO:0046872">
    <property type="term" value="F:metal ion binding"/>
    <property type="evidence" value="ECO:0007669"/>
    <property type="project" value="UniProtKB-KW"/>
</dbReference>
<evidence type="ECO:0000256" key="3">
    <source>
        <dbReference type="ARBA" id="ARBA00022801"/>
    </source>
</evidence>
<evidence type="ECO:0000256" key="2">
    <source>
        <dbReference type="ARBA" id="ARBA00022723"/>
    </source>
</evidence>
<comment type="similarity">
    <text evidence="5">Belongs to the YmdB-like family.</text>
</comment>
<dbReference type="AlphaFoldDB" id="A0A1H1BBE7"/>
<dbReference type="InterPro" id="IPR029052">
    <property type="entry name" value="Metallo-depent_PP-like"/>
</dbReference>
<dbReference type="Gene3D" id="3.60.21.10">
    <property type="match status" value="1"/>
</dbReference>
<dbReference type="SUPFAM" id="SSF56300">
    <property type="entry name" value="Metallo-dependent phosphatases"/>
    <property type="match status" value="1"/>
</dbReference>
<dbReference type="FunFam" id="3.60.21.10:FF:000016">
    <property type="entry name" value="Putative metallophosphoesterase"/>
    <property type="match status" value="1"/>
</dbReference>
<keyword evidence="2 7" id="KW-0479">Metal-binding</keyword>
<dbReference type="PANTHER" id="PTHR36303">
    <property type="entry name" value="2',3'-CYCLIC-NUCLEOTIDE 2'-PHOSPHODIESTERASE"/>
    <property type="match status" value="1"/>
</dbReference>
<evidence type="ECO:0000313" key="9">
    <source>
        <dbReference type="Proteomes" id="UP000199481"/>
    </source>
</evidence>
<dbReference type="PIRSF" id="PIRSF004789">
    <property type="entry name" value="DR1281"/>
    <property type="match status" value="1"/>
</dbReference>
<comment type="cofactor">
    <cofactor evidence="1">
        <name>Fe(3+)</name>
        <dbReference type="ChEBI" id="CHEBI:29034"/>
    </cofactor>
</comment>
<feature type="binding site" evidence="7">
    <location>
        <position position="177"/>
    </location>
    <ligand>
        <name>Fe cation</name>
        <dbReference type="ChEBI" id="CHEBI:24875"/>
        <label>1</label>
    </ligand>
</feature>
<feature type="binding site" evidence="7">
    <location>
        <position position="8"/>
    </location>
    <ligand>
        <name>Fe cation</name>
        <dbReference type="ChEBI" id="CHEBI:24875"/>
        <label>1</label>
    </ligand>
</feature>
<dbReference type="PANTHER" id="PTHR36303:SF1">
    <property type="entry name" value="2',3'-CYCLIC-NUCLEOTIDE 2'-PHOSPHODIESTERASE"/>
    <property type="match status" value="1"/>
</dbReference>
<keyword evidence="9" id="KW-1185">Reference proteome</keyword>
<evidence type="ECO:0000313" key="8">
    <source>
        <dbReference type="EMBL" id="SDQ49217.1"/>
    </source>
</evidence>
<evidence type="ECO:0000256" key="1">
    <source>
        <dbReference type="ARBA" id="ARBA00001965"/>
    </source>
</evidence>
<evidence type="ECO:0000256" key="4">
    <source>
        <dbReference type="ARBA" id="ARBA00023004"/>
    </source>
</evidence>
<dbReference type="InterPro" id="IPR005235">
    <property type="entry name" value="YmdB-like"/>
</dbReference>
<gene>
    <name evidence="8" type="ORF">SAMN04487752_2510</name>
</gene>
<feature type="active site" description="Proton donor" evidence="6">
    <location>
        <position position="68"/>
    </location>
</feature>
<feature type="binding site" evidence="7">
    <location>
        <position position="175"/>
    </location>
    <ligand>
        <name>Fe cation</name>
        <dbReference type="ChEBI" id="CHEBI:24875"/>
        <label>2</label>
    </ligand>
</feature>
<evidence type="ECO:0000256" key="5">
    <source>
        <dbReference type="ARBA" id="ARBA00061401"/>
    </source>
</evidence>
<feature type="binding site" evidence="7">
    <location>
        <position position="39"/>
    </location>
    <ligand>
        <name>Fe cation</name>
        <dbReference type="ChEBI" id="CHEBI:24875"/>
        <label>1</label>
    </ligand>
</feature>
<dbReference type="NCBIfam" id="TIGR00282">
    <property type="entry name" value="TIGR00282 family metallophosphoesterase"/>
    <property type="match status" value="1"/>
</dbReference>
<feature type="binding site" evidence="7">
    <location>
        <position position="67"/>
    </location>
    <ligand>
        <name>Fe cation</name>
        <dbReference type="ChEBI" id="CHEBI:24875"/>
        <label>2</label>
    </ligand>
</feature>